<dbReference type="InterPro" id="IPR020846">
    <property type="entry name" value="MFS_dom"/>
</dbReference>
<comment type="caution">
    <text evidence="8">The sequence shown here is derived from an EMBL/GenBank/DDBJ whole genome shotgun (WGS) entry which is preliminary data.</text>
</comment>
<reference evidence="8 9" key="1">
    <citation type="submission" date="2019-09" db="EMBL/GenBank/DDBJ databases">
        <title>The hologenome of the rock-dwelling lichen Lasallia pustulata.</title>
        <authorList>
            <person name="Greshake Tzovaras B."/>
            <person name="Segers F."/>
            <person name="Bicker A."/>
            <person name="Dal Grande F."/>
            <person name="Otte J."/>
            <person name="Hankeln T."/>
            <person name="Schmitt I."/>
            <person name="Ebersberger I."/>
        </authorList>
    </citation>
    <scope>NUCLEOTIDE SEQUENCE [LARGE SCALE GENOMIC DNA]</scope>
    <source>
        <strain evidence="8">A1-1</strain>
    </source>
</reference>
<keyword evidence="5 6" id="KW-0472">Membrane</keyword>
<feature type="transmembrane region" description="Helical" evidence="6">
    <location>
        <begin position="13"/>
        <end position="35"/>
    </location>
</feature>
<evidence type="ECO:0000256" key="3">
    <source>
        <dbReference type="ARBA" id="ARBA00022692"/>
    </source>
</evidence>
<dbReference type="PROSITE" id="PS50850">
    <property type="entry name" value="MFS"/>
    <property type="match status" value="1"/>
</dbReference>
<evidence type="ECO:0000256" key="5">
    <source>
        <dbReference type="ARBA" id="ARBA00023136"/>
    </source>
</evidence>
<dbReference type="PRINTS" id="PR01035">
    <property type="entry name" value="TCRTETA"/>
</dbReference>
<evidence type="ECO:0000313" key="9">
    <source>
        <dbReference type="Proteomes" id="UP000324767"/>
    </source>
</evidence>
<dbReference type="InterPro" id="IPR011701">
    <property type="entry name" value="MFS"/>
</dbReference>
<feature type="transmembrane region" description="Helical" evidence="6">
    <location>
        <begin position="187"/>
        <end position="205"/>
    </location>
</feature>
<dbReference type="GO" id="GO:0016020">
    <property type="term" value="C:membrane"/>
    <property type="evidence" value="ECO:0007669"/>
    <property type="project" value="UniProtKB-SubCell"/>
</dbReference>
<accession>A0A5M8PC28</accession>
<dbReference type="InterPro" id="IPR001958">
    <property type="entry name" value="Tet-R_TetA/multi-R_MdtG-like"/>
</dbReference>
<gene>
    <name evidence="8" type="ORF">FRX48_09345</name>
</gene>
<evidence type="ECO:0000259" key="7">
    <source>
        <dbReference type="PROSITE" id="PS50850"/>
    </source>
</evidence>
<dbReference type="InterPro" id="IPR036259">
    <property type="entry name" value="MFS_trans_sf"/>
</dbReference>
<evidence type="ECO:0000256" key="1">
    <source>
        <dbReference type="ARBA" id="ARBA00004141"/>
    </source>
</evidence>
<sequence length="321" mass="33775">MASGFPEVGPGQVGLYVGIIASSFALAQFATNFFWGLLSDRIGRRPVILMGTLLTAACFVAFGFCRTPWQAVVVQALMGLVNGNQGVISTMLGEITDRSNQSKAFTCLPVIYGLGGITGPLVGGLLVSEQSPRNRYPYLPPNRVSAAVLVVDLIIAMIFLDESLKEAKELPPLADPPTGRNLSPEEIGLSLAFAGIVTIIFQIGVFGKLREKMRNKITYRVGLGGFVLAFLMMPWIGYKNWDNGDGGISSAVTGLTSALLLITNSARNHSVLGTLNGLAQTLSAAGRAAGPFLSGGLFSLATHVRPKGEALAFGVFGGSPL</sequence>
<evidence type="ECO:0000313" key="8">
    <source>
        <dbReference type="EMBL" id="KAA6406847.1"/>
    </source>
</evidence>
<dbReference type="GO" id="GO:0022857">
    <property type="term" value="F:transmembrane transporter activity"/>
    <property type="evidence" value="ECO:0007669"/>
    <property type="project" value="InterPro"/>
</dbReference>
<keyword evidence="2" id="KW-0813">Transport</keyword>
<proteinExistence type="predicted"/>
<evidence type="ECO:0000256" key="4">
    <source>
        <dbReference type="ARBA" id="ARBA00022989"/>
    </source>
</evidence>
<dbReference type="SUPFAM" id="SSF103473">
    <property type="entry name" value="MFS general substrate transporter"/>
    <property type="match status" value="1"/>
</dbReference>
<dbReference type="EMBL" id="VXIT01000022">
    <property type="protein sequence ID" value="KAA6406847.1"/>
    <property type="molecule type" value="Genomic_DNA"/>
</dbReference>
<evidence type="ECO:0000256" key="2">
    <source>
        <dbReference type="ARBA" id="ARBA00022448"/>
    </source>
</evidence>
<name>A0A5M8PC28_9LECA</name>
<dbReference type="OrthoDB" id="10262656at2759"/>
<keyword evidence="4 6" id="KW-1133">Transmembrane helix</keyword>
<dbReference type="AlphaFoldDB" id="A0A5M8PC28"/>
<feature type="domain" description="Major facilitator superfamily (MFS) profile" evidence="7">
    <location>
        <begin position="1"/>
        <end position="321"/>
    </location>
</feature>
<dbReference type="Proteomes" id="UP000324767">
    <property type="component" value="Unassembled WGS sequence"/>
</dbReference>
<protein>
    <submittedName>
        <fullName evidence="8">MFS general substrate transporter</fullName>
    </submittedName>
</protein>
<keyword evidence="3 6" id="KW-0812">Transmembrane</keyword>
<dbReference type="CDD" id="cd17330">
    <property type="entry name" value="MFS_SLC46_TetA_like"/>
    <property type="match status" value="1"/>
</dbReference>
<evidence type="ECO:0000256" key="6">
    <source>
        <dbReference type="SAM" id="Phobius"/>
    </source>
</evidence>
<organism evidence="8 9">
    <name type="scientific">Lasallia pustulata</name>
    <dbReference type="NCBI Taxonomy" id="136370"/>
    <lineage>
        <taxon>Eukaryota</taxon>
        <taxon>Fungi</taxon>
        <taxon>Dikarya</taxon>
        <taxon>Ascomycota</taxon>
        <taxon>Pezizomycotina</taxon>
        <taxon>Lecanoromycetes</taxon>
        <taxon>OSLEUM clade</taxon>
        <taxon>Umbilicariomycetidae</taxon>
        <taxon>Umbilicariales</taxon>
        <taxon>Umbilicariaceae</taxon>
        <taxon>Lasallia</taxon>
    </lineage>
</organism>
<comment type="subcellular location">
    <subcellularLocation>
        <location evidence="1">Membrane</location>
        <topology evidence="1">Multi-pass membrane protein</topology>
    </subcellularLocation>
</comment>
<feature type="transmembrane region" description="Helical" evidence="6">
    <location>
        <begin position="110"/>
        <end position="128"/>
    </location>
</feature>
<feature type="transmembrane region" description="Helical" evidence="6">
    <location>
        <begin position="140"/>
        <end position="160"/>
    </location>
</feature>
<dbReference type="Pfam" id="PF07690">
    <property type="entry name" value="MFS_1"/>
    <property type="match status" value="1"/>
</dbReference>
<feature type="transmembrane region" description="Helical" evidence="6">
    <location>
        <begin position="47"/>
        <end position="69"/>
    </location>
</feature>
<dbReference type="PANTHER" id="PTHR23504">
    <property type="entry name" value="MAJOR FACILITATOR SUPERFAMILY DOMAIN-CONTAINING PROTEIN 10"/>
    <property type="match status" value="1"/>
</dbReference>
<feature type="transmembrane region" description="Helical" evidence="6">
    <location>
        <begin position="217"/>
        <end position="236"/>
    </location>
</feature>
<dbReference type="PANTHER" id="PTHR23504:SF39">
    <property type="entry name" value="TRANSPORTER, PUTATIVE (AFU_ORTHOLOGUE AFUA_6G03860)-RELATED"/>
    <property type="match status" value="1"/>
</dbReference>
<dbReference type="Gene3D" id="1.20.1250.20">
    <property type="entry name" value="MFS general substrate transporter like domains"/>
    <property type="match status" value="1"/>
</dbReference>